<protein>
    <submittedName>
        <fullName evidence="1">Uncharacterized protein</fullName>
    </submittedName>
</protein>
<organism evidence="1 2">
    <name type="scientific">Acetobacter lambici</name>
    <dbReference type="NCBI Taxonomy" id="1332824"/>
    <lineage>
        <taxon>Bacteria</taxon>
        <taxon>Pseudomonadati</taxon>
        <taxon>Pseudomonadota</taxon>
        <taxon>Alphaproteobacteria</taxon>
        <taxon>Acetobacterales</taxon>
        <taxon>Acetobacteraceae</taxon>
        <taxon>Acetobacter</taxon>
    </lineage>
</organism>
<evidence type="ECO:0000313" key="1">
    <source>
        <dbReference type="EMBL" id="MCP1258540.1"/>
    </source>
</evidence>
<reference evidence="1 2" key="1">
    <citation type="submission" date="2022-06" db="EMBL/GenBank/DDBJ databases">
        <title>Acetobacer genomes from food samples.</title>
        <authorList>
            <person name="Sombolestani A."/>
        </authorList>
    </citation>
    <scope>NUCLEOTIDE SEQUENCE [LARGE SCALE GENOMIC DNA]</scope>
    <source>
        <strain evidence="1 2">R-83285</strain>
    </source>
</reference>
<comment type="caution">
    <text evidence="1">The sequence shown here is derived from an EMBL/GenBank/DDBJ whole genome shotgun (WGS) entry which is preliminary data.</text>
</comment>
<gene>
    <name evidence="1" type="ORF">NKW50_08040</name>
</gene>
<name>A0ABT1F020_9PROT</name>
<dbReference type="EMBL" id="JAMYZZ010000011">
    <property type="protein sequence ID" value="MCP1258540.1"/>
    <property type="molecule type" value="Genomic_DNA"/>
</dbReference>
<dbReference type="Proteomes" id="UP001523528">
    <property type="component" value="Unassembled WGS sequence"/>
</dbReference>
<evidence type="ECO:0000313" key="2">
    <source>
        <dbReference type="Proteomes" id="UP001523528"/>
    </source>
</evidence>
<keyword evidence="2" id="KW-1185">Reference proteome</keyword>
<dbReference type="RefSeq" id="WP_212347236.1">
    <property type="nucleotide sequence ID" value="NZ_JAMYZY010000023.1"/>
</dbReference>
<proteinExistence type="predicted"/>
<sequence>MGKVAARPRYEIPVAVDNGPTPERAAKSVFTRGNPPRVLTTVQSLLNAGDITQDDANAGERWYRDYVFGKFGYVEYAPDYVKDATIKHDPVSWQVVRAKAWGRVLDVKRAYGVGAELRLRMMLVDEMSFTKMAKEFFPHMSLPTARTKISGQSAMLLEQLAAFYRNKDGVRCATKQEVLVPCAQV</sequence>
<accession>A0ABT1F020</accession>